<dbReference type="OrthoDB" id="8250049at2759"/>
<dbReference type="PANTHER" id="PTHR31193">
    <property type="entry name" value="TRANSMEMBRANE PROTEIN C9ORF91"/>
    <property type="match status" value="1"/>
</dbReference>
<dbReference type="GeneTree" id="ENSGT00390000011559"/>
<proteinExistence type="predicted"/>
<dbReference type="Ensembl" id="ENSNNAT00000031366.1">
    <property type="protein sequence ID" value="ENSNNAP00000029897.1"/>
    <property type="gene ID" value="ENSNNAG00000019150.1"/>
</dbReference>
<dbReference type="Pfam" id="PF14800">
    <property type="entry name" value="DUF4481"/>
    <property type="match status" value="1"/>
</dbReference>
<feature type="transmembrane region" description="Helical" evidence="1">
    <location>
        <begin position="132"/>
        <end position="153"/>
    </location>
</feature>
<reference evidence="2" key="1">
    <citation type="submission" date="2025-08" db="UniProtKB">
        <authorList>
            <consortium name="Ensembl"/>
        </authorList>
    </citation>
    <scope>IDENTIFICATION</scope>
</reference>
<accession>A0A8C7E7S8</accession>
<evidence type="ECO:0000256" key="1">
    <source>
        <dbReference type="SAM" id="Phobius"/>
    </source>
</evidence>
<dbReference type="OMA" id="YVTLWIN"/>
<dbReference type="Proteomes" id="UP000694559">
    <property type="component" value="Unplaced"/>
</dbReference>
<feature type="transmembrane region" description="Helical" evidence="1">
    <location>
        <begin position="102"/>
        <end position="126"/>
    </location>
</feature>
<evidence type="ECO:0000313" key="2">
    <source>
        <dbReference type="Ensembl" id="ENSNNAP00000029897.1"/>
    </source>
</evidence>
<protein>
    <submittedName>
        <fullName evidence="2">Transmembrane protein 268</fullName>
    </submittedName>
</protein>
<keyword evidence="1" id="KW-0472">Membrane</keyword>
<keyword evidence="1" id="KW-1133">Transmembrane helix</keyword>
<dbReference type="AlphaFoldDB" id="A0A8C7E7S8"/>
<organism evidence="2 3">
    <name type="scientific">Naja naja</name>
    <name type="common">Indian cobra</name>
    <dbReference type="NCBI Taxonomy" id="35670"/>
    <lineage>
        <taxon>Eukaryota</taxon>
        <taxon>Metazoa</taxon>
        <taxon>Chordata</taxon>
        <taxon>Craniata</taxon>
        <taxon>Vertebrata</taxon>
        <taxon>Euteleostomi</taxon>
        <taxon>Lepidosauria</taxon>
        <taxon>Squamata</taxon>
        <taxon>Bifurcata</taxon>
        <taxon>Unidentata</taxon>
        <taxon>Episquamata</taxon>
        <taxon>Toxicofera</taxon>
        <taxon>Serpentes</taxon>
        <taxon>Colubroidea</taxon>
        <taxon>Elapidae</taxon>
        <taxon>Elapinae</taxon>
        <taxon>Naja</taxon>
    </lineage>
</organism>
<keyword evidence="3" id="KW-1185">Reference proteome</keyword>
<evidence type="ECO:0000313" key="3">
    <source>
        <dbReference type="Proteomes" id="UP000694559"/>
    </source>
</evidence>
<keyword evidence="1" id="KW-0812">Transmembrane</keyword>
<reference evidence="2" key="2">
    <citation type="submission" date="2025-09" db="UniProtKB">
        <authorList>
            <consortium name="Ensembl"/>
        </authorList>
    </citation>
    <scope>IDENTIFICATION</scope>
</reference>
<gene>
    <name evidence="2" type="primary">TMEM268</name>
</gene>
<dbReference type="PANTHER" id="PTHR31193:SF1">
    <property type="entry name" value="TRANSMEMBRANE PROTEIN 268"/>
    <property type="match status" value="1"/>
</dbReference>
<sequence length="349" mass="39622">MLCGGHQDKGGEEEGLPFSITYCWNKGKEHLDSLRNDFLNGQVLMVLTAHKPRGCPPVVMNSWEDKLKTLGREVTEDQWETLIQRTVLEPEMRTYLSYNSRGIRMGIAAIVYVILWINLYSVLQIFPVRQSWKVNVLVTFVALVAAVAILVIIHHDQSKMNVNTDMRLMAANEAFMKLGFLVGMTNIPDKISAVPQLWFVHFDVEPCLQSLTDFLATLKRNQELALKRNLEDVSIVVEAAVLPTWESQLNDPLEESSLLPETKKKGIKNFLSRREFLCLVPDRTPETMAQQLLMVFSSYYVRLLVSGQLPEVHAGQHKTMGHRPCLCQFVKTALLGEESSGFQQRCTLC</sequence>
<dbReference type="InterPro" id="IPR028054">
    <property type="entry name" value="DUF4481"/>
</dbReference>
<name>A0A8C7E7S8_NAJNA</name>